<dbReference type="Pfam" id="PF07650">
    <property type="entry name" value="KH_2"/>
    <property type="match status" value="1"/>
</dbReference>
<dbReference type="SUPFAM" id="SSF54814">
    <property type="entry name" value="Prokaryotic type KH domain (KH-domain type II)"/>
    <property type="match status" value="1"/>
</dbReference>
<dbReference type="CDD" id="cd22534">
    <property type="entry name" value="KH-II_Era"/>
    <property type="match status" value="1"/>
</dbReference>
<keyword evidence="1" id="KW-0694">RNA-binding</keyword>
<dbReference type="PANTHER" id="PTHR42698:SF1">
    <property type="entry name" value="GTPASE ERA, MITOCHONDRIAL"/>
    <property type="match status" value="1"/>
</dbReference>
<sequence>MARKTINRVMNRTAINALVDADLVFFMTEAHCWTKEDKDVLVQLKKVEVPVIAILNKIDKVHPRELLLEALASIGGRHDFAEVIPISARRRDGVARLCKLVPEYLPPSGPLFPDDMITDKSEYFRYAEIIREKLMLVLSQELPYGLTVQIERFVRDKNGAAIHAIVWVEKDSQKGIVVGKGGGLLKKVGRAARVEIKRELGEPTHLELWVKVKNNWADSDKDLARFGYEAS</sequence>
<dbReference type="InterPro" id="IPR004044">
    <property type="entry name" value="KH_dom_type_2"/>
</dbReference>
<dbReference type="GO" id="GO:0000028">
    <property type="term" value="P:ribosomal small subunit assembly"/>
    <property type="evidence" value="ECO:0007669"/>
    <property type="project" value="TreeGrafter"/>
</dbReference>
<dbReference type="EMBL" id="UINC01016193">
    <property type="protein sequence ID" value="SVA67611.1"/>
    <property type="molecule type" value="Genomic_DNA"/>
</dbReference>
<feature type="domain" description="KH type-2" evidence="2">
    <location>
        <begin position="130"/>
        <end position="214"/>
    </location>
</feature>
<dbReference type="GO" id="GO:0043024">
    <property type="term" value="F:ribosomal small subunit binding"/>
    <property type="evidence" value="ECO:0007669"/>
    <property type="project" value="TreeGrafter"/>
</dbReference>
<proteinExistence type="predicted"/>
<evidence type="ECO:0000259" key="2">
    <source>
        <dbReference type="PROSITE" id="PS50823"/>
    </source>
</evidence>
<dbReference type="Gene3D" id="3.40.50.300">
    <property type="entry name" value="P-loop containing nucleotide triphosphate hydrolases"/>
    <property type="match status" value="1"/>
</dbReference>
<dbReference type="GO" id="GO:0005525">
    <property type="term" value="F:GTP binding"/>
    <property type="evidence" value="ECO:0007669"/>
    <property type="project" value="InterPro"/>
</dbReference>
<organism evidence="3">
    <name type="scientific">marine metagenome</name>
    <dbReference type="NCBI Taxonomy" id="408172"/>
    <lineage>
        <taxon>unclassified sequences</taxon>
        <taxon>metagenomes</taxon>
        <taxon>ecological metagenomes</taxon>
    </lineage>
</organism>
<dbReference type="Gene3D" id="3.30.300.20">
    <property type="match status" value="1"/>
</dbReference>
<dbReference type="InterPro" id="IPR005662">
    <property type="entry name" value="GTPase_Era-like"/>
</dbReference>
<evidence type="ECO:0000313" key="3">
    <source>
        <dbReference type="EMBL" id="SVA67611.1"/>
    </source>
</evidence>
<dbReference type="GO" id="GO:0005829">
    <property type="term" value="C:cytosol"/>
    <property type="evidence" value="ECO:0007669"/>
    <property type="project" value="TreeGrafter"/>
</dbReference>
<evidence type="ECO:0000256" key="1">
    <source>
        <dbReference type="ARBA" id="ARBA00022884"/>
    </source>
</evidence>
<gene>
    <name evidence="3" type="ORF">METZ01_LOCUS120465</name>
</gene>
<dbReference type="InterPro" id="IPR027417">
    <property type="entry name" value="P-loop_NTPase"/>
</dbReference>
<reference evidence="3" key="1">
    <citation type="submission" date="2018-05" db="EMBL/GenBank/DDBJ databases">
        <authorList>
            <person name="Lanie J.A."/>
            <person name="Ng W.-L."/>
            <person name="Kazmierczak K.M."/>
            <person name="Andrzejewski T.M."/>
            <person name="Davidsen T.M."/>
            <person name="Wayne K.J."/>
            <person name="Tettelin H."/>
            <person name="Glass J.I."/>
            <person name="Rusch D."/>
            <person name="Podicherti R."/>
            <person name="Tsui H.-C.T."/>
            <person name="Winkler M.E."/>
        </authorList>
    </citation>
    <scope>NUCLEOTIDE SEQUENCE</scope>
</reference>
<dbReference type="NCBIfam" id="TIGR00436">
    <property type="entry name" value="era"/>
    <property type="match status" value="1"/>
</dbReference>
<accession>A0A381XT79</accession>
<protein>
    <recommendedName>
        <fullName evidence="2">KH type-2 domain-containing protein</fullName>
    </recommendedName>
</protein>
<dbReference type="InterPro" id="IPR015946">
    <property type="entry name" value="KH_dom-like_a/b"/>
</dbReference>
<dbReference type="PROSITE" id="PS50823">
    <property type="entry name" value="KH_TYPE_2"/>
    <property type="match status" value="1"/>
</dbReference>
<dbReference type="AlphaFoldDB" id="A0A381XT79"/>
<dbReference type="SUPFAM" id="SSF52540">
    <property type="entry name" value="P-loop containing nucleoside triphosphate hydrolases"/>
    <property type="match status" value="1"/>
</dbReference>
<dbReference type="GO" id="GO:0019843">
    <property type="term" value="F:rRNA binding"/>
    <property type="evidence" value="ECO:0007669"/>
    <property type="project" value="TreeGrafter"/>
</dbReference>
<name>A0A381XT79_9ZZZZ</name>
<dbReference type="InterPro" id="IPR009019">
    <property type="entry name" value="KH_sf_prok-type"/>
</dbReference>
<dbReference type="PANTHER" id="PTHR42698">
    <property type="entry name" value="GTPASE ERA"/>
    <property type="match status" value="1"/>
</dbReference>